<evidence type="ECO:0008006" key="2">
    <source>
        <dbReference type="Google" id="ProtNLM"/>
    </source>
</evidence>
<dbReference type="AlphaFoldDB" id="A0A0P0Z454"/>
<accession>A0A0P0Z454</accession>
<dbReference type="Pfam" id="PF12096">
    <property type="entry name" value="DUF3572"/>
    <property type="match status" value="1"/>
</dbReference>
<dbReference type="RefSeq" id="WP_062229240.1">
    <property type="nucleotide sequence ID" value="NZ_BBWR01000018.1"/>
</dbReference>
<name>A0A0P0Z454_9HYPH</name>
<dbReference type="InterPro" id="IPR021955">
    <property type="entry name" value="DUF3572"/>
</dbReference>
<sequence>MLDKQARPRSMNVDAAEGLAIDALGFLAAHEDEFLRFLALSGLTVGELRAAAGDGNFLAGVLDFVMGNERTLLSFAAHAGIDPSRVGAARQALAGAYGVSAE</sequence>
<organism evidence="1">
    <name type="scientific">Aureimonas frigidaquae</name>
    <dbReference type="NCBI Taxonomy" id="424757"/>
    <lineage>
        <taxon>Bacteria</taxon>
        <taxon>Pseudomonadati</taxon>
        <taxon>Pseudomonadota</taxon>
        <taxon>Alphaproteobacteria</taxon>
        <taxon>Hyphomicrobiales</taxon>
        <taxon>Aurantimonadaceae</taxon>
        <taxon>Aureimonas</taxon>
    </lineage>
</organism>
<proteinExistence type="predicted"/>
<dbReference type="EMBL" id="LC066377">
    <property type="protein sequence ID" value="BAT28918.1"/>
    <property type="molecule type" value="Genomic_DNA"/>
</dbReference>
<protein>
    <recommendedName>
        <fullName evidence="2">DUF3572 family protein</fullName>
    </recommendedName>
</protein>
<reference evidence="1" key="1">
    <citation type="journal article" date="2015" name="Proc. Natl. Acad. Sci. U.S.A.">
        <title>Bacterial clade with the ribosomal RNA operon on a small plasmid rather than the chromosome.</title>
        <authorList>
            <person name="Anda M."/>
            <person name="Ohtsubo Y."/>
            <person name="Okubo T."/>
            <person name="Sugawara M."/>
            <person name="Nagata Y."/>
            <person name="Tsuda M."/>
            <person name="Minamisawa K."/>
            <person name="Mitsui H."/>
        </authorList>
    </citation>
    <scope>NUCLEOTIDE SEQUENCE</scope>
    <source>
        <strain evidence="1">JCM 14755</strain>
    </source>
</reference>
<evidence type="ECO:0000313" key="1">
    <source>
        <dbReference type="EMBL" id="BAT28918.1"/>
    </source>
</evidence>